<evidence type="ECO:0000313" key="3">
    <source>
        <dbReference type="Proteomes" id="UP000292695"/>
    </source>
</evidence>
<keyword evidence="1" id="KW-1133">Transmembrane helix</keyword>
<feature type="transmembrane region" description="Helical" evidence="1">
    <location>
        <begin position="436"/>
        <end position="459"/>
    </location>
</feature>
<keyword evidence="1" id="KW-0472">Membrane</keyword>
<evidence type="ECO:0000313" key="2">
    <source>
        <dbReference type="EMBL" id="TCC31315.1"/>
    </source>
</evidence>
<dbReference type="Proteomes" id="UP000292695">
    <property type="component" value="Unassembled WGS sequence"/>
</dbReference>
<feature type="transmembrane region" description="Helical" evidence="1">
    <location>
        <begin position="384"/>
        <end position="405"/>
    </location>
</feature>
<feature type="transmembrane region" description="Helical" evidence="1">
    <location>
        <begin position="411"/>
        <end position="429"/>
    </location>
</feature>
<feature type="transmembrane region" description="Helical" evidence="1">
    <location>
        <begin position="617"/>
        <end position="635"/>
    </location>
</feature>
<dbReference type="RefSeq" id="WP_131291438.1">
    <property type="nucleotide sequence ID" value="NZ_SJKA01000007.1"/>
</dbReference>
<feature type="transmembrane region" description="Helical" evidence="1">
    <location>
        <begin position="679"/>
        <end position="697"/>
    </location>
</feature>
<feature type="transmembrane region" description="Helical" evidence="1">
    <location>
        <begin position="506"/>
        <end position="526"/>
    </location>
</feature>
<evidence type="ECO:0000256" key="1">
    <source>
        <dbReference type="SAM" id="Phobius"/>
    </source>
</evidence>
<proteinExistence type="predicted"/>
<name>A0A4R0IRM4_9ACTN</name>
<feature type="transmembrane region" description="Helical" evidence="1">
    <location>
        <begin position="557"/>
        <end position="576"/>
    </location>
</feature>
<gene>
    <name evidence="2" type="ORF">E0H50_21795</name>
</gene>
<dbReference type="EMBL" id="SJKA01000007">
    <property type="protein sequence ID" value="TCC31315.1"/>
    <property type="molecule type" value="Genomic_DNA"/>
</dbReference>
<evidence type="ECO:0008006" key="4">
    <source>
        <dbReference type="Google" id="ProtNLM"/>
    </source>
</evidence>
<feature type="transmembrane region" description="Helical" evidence="1">
    <location>
        <begin position="353"/>
        <end position="372"/>
    </location>
</feature>
<protein>
    <recommendedName>
        <fullName evidence="4">Alkaline phosphatase family protein</fullName>
    </recommendedName>
</protein>
<keyword evidence="3" id="KW-1185">Reference proteome</keyword>
<organism evidence="2 3">
    <name type="scientific">Kribbella sindirgiensis</name>
    <dbReference type="NCBI Taxonomy" id="1124744"/>
    <lineage>
        <taxon>Bacteria</taxon>
        <taxon>Bacillati</taxon>
        <taxon>Actinomycetota</taxon>
        <taxon>Actinomycetes</taxon>
        <taxon>Propionibacteriales</taxon>
        <taxon>Kribbellaceae</taxon>
        <taxon>Kribbella</taxon>
    </lineage>
</organism>
<comment type="caution">
    <text evidence="2">The sequence shown here is derived from an EMBL/GenBank/DDBJ whole genome shotgun (WGS) entry which is preliminary data.</text>
</comment>
<dbReference type="OrthoDB" id="3264110at2"/>
<feature type="transmembrane region" description="Helical" evidence="1">
    <location>
        <begin position="655"/>
        <end position="673"/>
    </location>
</feature>
<keyword evidence="1" id="KW-0812">Transmembrane</keyword>
<feature type="transmembrane region" description="Helical" evidence="1">
    <location>
        <begin position="532"/>
        <end position="550"/>
    </location>
</feature>
<sequence>MTGPPMSWVTGEVNLTRLTTRLTSLQPIVDRMLARTLAAAATLLCLPTTAAAAEDPAAAVPGAAVAAPVVVVGIAGLTWDNLTEEGAPTLWRMLEDGAGAAAMTVRTVHSPPCPLDGWLSLSAGRAATDPQPHRDRDCTALPSVTDGTVDGWSGLVQAQRDSVYDPTLGLLGTTLADNNVCATAVGPGAALALATRQGQVARYYPTAETARWDCPVAMVDAGVLDRRRDPGRALRQADDTVREVLEKAPPTATVIVLGVSQPLHSTLAMSAVLVTGPRAAGHYLTAQSTRWQGIVRLLDIPSTIVAAAGVPEPNDFTGAPLIATGTRPSAADTAAKLADVTHRDRDLRRSSGWFVNGLAAAVLLAIAALAVLRRAGRRTRTVEFSLLVLAALPLCSYLVRLIQWWRWPVPLAALWLGMLLGAVALAFALRRLPRAVTVLAGITVAVLALDAITGTVLHHGSPLGPSPLSGGRYYGFGNTTFVVFAVHAVLFAAGVARWLRSRSGTAVAAAAVAAIGLVTVAVDAWPTWGADVGGGFAIVPAFVLLTLDVLGRRIGVVRLLLTGAAAVVAVALVSVLDWLRPAASRSHAGRFVEDLLNGDGLGVVTRKAGYAFGSLSAGPHLWLAGLLLLYLLAVVVARRQVAPAWFERAVTERRYLWGCFVAIVTIAAIGSAANDYGLRIALLTFAVAGPPLALTIARATSPSTNRGTVELTRPRR</sequence>
<feature type="transmembrane region" description="Helical" evidence="1">
    <location>
        <begin position="479"/>
        <end position="499"/>
    </location>
</feature>
<dbReference type="AlphaFoldDB" id="A0A4R0IRM4"/>
<accession>A0A4R0IRM4</accession>
<reference evidence="2 3" key="1">
    <citation type="submission" date="2019-02" db="EMBL/GenBank/DDBJ databases">
        <title>Kribbella capetownensis sp. nov. and Kribbella speibonae sp. nov., isolated from soil.</title>
        <authorList>
            <person name="Curtis S.M."/>
            <person name="Norton I."/>
            <person name="Everest G.J."/>
            <person name="Meyers P.R."/>
        </authorList>
    </citation>
    <scope>NUCLEOTIDE SEQUENCE [LARGE SCALE GENOMIC DNA]</scope>
    <source>
        <strain evidence="2 3">DSM 27082</strain>
    </source>
</reference>